<evidence type="ECO:0000313" key="1">
    <source>
        <dbReference type="EMBL" id="AAX70402.1"/>
    </source>
</evidence>
<dbReference type="RefSeq" id="XP_844166.1">
    <property type="nucleotide sequence ID" value="XM_839073.1"/>
</dbReference>
<evidence type="ECO:0000313" key="3">
    <source>
        <dbReference type="Proteomes" id="UP000008524"/>
    </source>
</evidence>
<reference evidence="2" key="4">
    <citation type="submission" date="2005-04" db="EMBL/GenBank/DDBJ databases">
        <title>Sequencing, closure, and annotation of Trypanosoma brucei chromosomes 2 through 8.</title>
        <authorList>
            <person name="Ghedin E."/>
            <person name="Blandin G."/>
            <person name="Bartholomeu D."/>
            <person name="Caler E."/>
            <person name="Haas B."/>
            <person name="Hannick L."/>
            <person name="Shallom J."/>
            <person name="Hou L."/>
            <person name="Djikeng A."/>
            <person name="Feldblyum T."/>
            <person name="Hostetler J."/>
            <person name="Johnson J."/>
            <person name="Jones K."/>
            <person name="Koo H.L."/>
            <person name="Larkin C."/>
            <person name="Pai G."/>
            <person name="Peterson J."/>
            <person name="Khalak H.G."/>
            <person name="Salzberg S."/>
            <person name="Simpson A.J."/>
            <person name="Tallon L."/>
            <person name="Van Aken S."/>
            <person name="Wanless D."/>
            <person name="White O."/>
            <person name="Wortman J."/>
            <person name="Fraser C.M."/>
            <person name="El-Sayed N.M.A."/>
        </authorList>
    </citation>
    <scope>NUCLEOTIDE SEQUENCE</scope>
    <source>
        <strain evidence="2">927/4 GUTat10.1</strain>
    </source>
</reference>
<accession>D6XED0</accession>
<reference evidence="2 3" key="2">
    <citation type="journal article" date="2005" name="Science">
        <title>The genome of the African trypanosome Trypanosoma brucei.</title>
        <authorList>
            <person name="Berriman M."/>
            <person name="Ghedin E."/>
            <person name="Hertz-Fowler C."/>
            <person name="Blandin G."/>
            <person name="Renauld H."/>
            <person name="Bartholomeu D.C."/>
            <person name="Lennard N.J."/>
            <person name="Caler E."/>
            <person name="Hamlin N.E."/>
            <person name="Haas B."/>
            <person name="Bohme U."/>
            <person name="Hannick L."/>
            <person name="Aslett M.A."/>
            <person name="Shallom J."/>
            <person name="Marcello L."/>
            <person name="Hou L."/>
            <person name="Wickstead B."/>
            <person name="Alsmark U.C."/>
            <person name="Arrowsmith C."/>
            <person name="Atkin R.J."/>
            <person name="Barron A.J."/>
            <person name="Bringaud F."/>
            <person name="Brooks K."/>
            <person name="Carrington M."/>
            <person name="Cherevach I."/>
            <person name="Chillingworth T.J."/>
            <person name="Churcher C."/>
            <person name="Clark L.N."/>
            <person name="Corton C.H."/>
            <person name="Cronin A."/>
            <person name="Davies R.M."/>
            <person name="Doggett J."/>
            <person name="Djikeng A."/>
            <person name="Feldblyum T."/>
            <person name="Field M.C."/>
            <person name="Fraser A."/>
            <person name="Goodhead I."/>
            <person name="Hance Z."/>
            <person name="Harper D."/>
            <person name="Harris B.R."/>
            <person name="Hauser H."/>
            <person name="Hostetler J."/>
            <person name="Ivens A."/>
            <person name="Jagels K."/>
            <person name="Johnson D."/>
            <person name="Johnson J."/>
            <person name="Jones K."/>
            <person name="Kerhornou A.X."/>
            <person name="Koo H."/>
            <person name="Larke N."/>
            <person name="Landfear S."/>
            <person name="Larkin C."/>
            <person name="Leech V."/>
            <person name="Line A."/>
            <person name="Lord A."/>
            <person name="Macleod A."/>
            <person name="Mooney P.J."/>
            <person name="Moule S."/>
            <person name="Martin D.M."/>
            <person name="Morgan G.W."/>
            <person name="Mungall K."/>
            <person name="Norbertczak H."/>
            <person name="Ormond D."/>
            <person name="Pai G."/>
            <person name="Peacock C.S."/>
            <person name="Peterson J."/>
            <person name="Quail M.A."/>
            <person name="Rabbinowitsch E."/>
            <person name="Rajandream M.A."/>
            <person name="Reitter C."/>
            <person name="Salzberg S.L."/>
            <person name="Sanders M."/>
            <person name="Schobel S."/>
            <person name="Sharp S."/>
            <person name="Simmonds M."/>
            <person name="Simpson A.J."/>
            <person name="Tallon L."/>
            <person name="Turner C.M."/>
            <person name="Tait A."/>
            <person name="Tivey A.R."/>
            <person name="Van Aken S."/>
            <person name="Walker D."/>
            <person name="Wanless D."/>
            <person name="Wang S."/>
            <person name="White B."/>
            <person name="White O."/>
            <person name="Whitehead S."/>
            <person name="Woodward J."/>
            <person name="Wortman J."/>
            <person name="Adams M.D."/>
            <person name="Embley T.M."/>
            <person name="Gull K."/>
            <person name="Ullu E."/>
            <person name="Barry J.D."/>
            <person name="Fairlamb A.H."/>
            <person name="Opperdoes F."/>
            <person name="Barrell B.G."/>
            <person name="Donelson J.E."/>
            <person name="Hall N."/>
            <person name="Fraser C.M."/>
            <person name="Melville S.E."/>
            <person name="El-Sayed N.M."/>
        </authorList>
    </citation>
    <scope>NUCLEOTIDE SEQUENCE [LARGE SCALE GENOMIC DNA]</scope>
    <source>
        <strain evidence="2 3">927/4 GUTat10.1</strain>
    </source>
</reference>
<sequence length="150" mass="17182">MNKCKPSFISVQALQCSRRRYWLFLSILSYSPFAPHPLQLFDLLTPCLSVSSLPPHAPRLFATTNMNIHLLTCTYARGYPPLSSAHTHTVAVAVRPSRSATYKPPTTHMQIQVKNRTLRSPKMSYSRRFQLPLTERIGTRKYAHRTCNTH</sequence>
<dbReference type="EMBL" id="AC159440">
    <property type="protein sequence ID" value="AAX70402.1"/>
    <property type="molecule type" value="Genomic_DNA"/>
</dbReference>
<keyword evidence="3" id="KW-1185">Reference proteome</keyword>
<evidence type="ECO:0000313" key="2">
    <source>
        <dbReference type="EMBL" id="AAZ10607.1"/>
    </source>
</evidence>
<organism evidence="1 3">
    <name type="scientific">Trypanosoma brucei brucei (strain 927/4 GUTat10.1)</name>
    <dbReference type="NCBI Taxonomy" id="185431"/>
    <lineage>
        <taxon>Eukaryota</taxon>
        <taxon>Discoba</taxon>
        <taxon>Euglenozoa</taxon>
        <taxon>Kinetoplastea</taxon>
        <taxon>Metakinetoplastina</taxon>
        <taxon>Trypanosomatida</taxon>
        <taxon>Trypanosomatidae</taxon>
        <taxon>Trypanosoma</taxon>
    </lineage>
</organism>
<dbReference type="VEuPathDB" id="TriTrypDB:Tb927.3.5770"/>
<dbReference type="PaxDb" id="5691-AAZ10607"/>
<reference evidence="1" key="3">
    <citation type="submission" date="2005-04" db="EMBL/GenBank/DDBJ databases">
        <title>.</title>
        <authorList>
            <person name="Ghedin E."/>
            <person name="Blandin G."/>
            <person name="Bartholomeu D."/>
            <person name="Caler E."/>
            <person name="Haas B."/>
            <person name="Hannick L."/>
            <person name="Shallom J."/>
            <person name="Hou L."/>
            <person name="Djikeng A."/>
            <person name="Feldblyum T."/>
            <person name="Hostetler J."/>
            <person name="Johnson J."/>
            <person name="Jones K."/>
            <person name="Koo H.L."/>
            <person name="Larkin C."/>
            <person name="Pai G."/>
            <person name="Peterson J."/>
            <person name="Khalak H.G."/>
            <person name="Salzberg S."/>
            <person name="Simpson A.J."/>
            <person name="Tallon L."/>
            <person name="Van Aken S."/>
            <person name="Wanless D."/>
            <person name="White O."/>
            <person name="Wortman J."/>
            <person name="Fraser C.M."/>
            <person name="El-Sayed N.M.A."/>
        </authorList>
    </citation>
    <scope>NUCLEOTIDE SEQUENCE</scope>
    <source>
        <strain evidence="1">GUTat10.1</strain>
    </source>
</reference>
<protein>
    <submittedName>
        <fullName evidence="1">Uncharacterized protein</fullName>
    </submittedName>
</protein>
<dbReference type="EMBL" id="CP000066">
    <property type="protein sequence ID" value="AAZ10607.1"/>
    <property type="molecule type" value="Genomic_DNA"/>
</dbReference>
<accession>Q57VG7</accession>
<dbReference type="AlphaFoldDB" id="Q57VG7"/>
<dbReference type="GeneID" id="3656512"/>
<reference evidence="2" key="1">
    <citation type="journal article" date="2005" name="Science">
        <title>Comparative genomics of trypanosomatid parasitic protozoa.</title>
        <authorList>
            <person name="El-Sayed N.M."/>
            <person name="Myler P.J."/>
            <person name="Blandin G."/>
            <person name="Berriman M."/>
            <person name="Crabtree J."/>
            <person name="Aggarwal G."/>
            <person name="Caler E."/>
            <person name="Renauld H."/>
            <person name="Worthey E.A."/>
            <person name="Hertz-Fowler C."/>
            <person name="Ghedin E."/>
            <person name="Peacock C."/>
            <person name="Bartholomeu D.C."/>
            <person name="Haas B.J."/>
            <person name="Tran A.N."/>
            <person name="Wortman J.R."/>
            <person name="Alsmark U.C."/>
            <person name="Angiuoli S."/>
            <person name="Anupama A."/>
            <person name="Badger J."/>
            <person name="Bringaud F."/>
            <person name="Cadag E."/>
            <person name="Carlton J.M."/>
            <person name="Cerqueira G.C."/>
            <person name="Creasy T."/>
            <person name="Delcher A.L."/>
            <person name="Djikeng A."/>
            <person name="Embley T.M."/>
            <person name="Hauser C."/>
            <person name="Ivens A.C."/>
            <person name="Kummerfeld S.K."/>
            <person name="Pereira-Leal J.B."/>
            <person name="Nilsson D."/>
            <person name="Peterson J."/>
            <person name="Salzberg S.L."/>
            <person name="Shallom J."/>
            <person name="Silva J.C."/>
            <person name="Sundaram J."/>
            <person name="Westenberger S."/>
            <person name="White O."/>
            <person name="Melville S.E."/>
            <person name="Donelson J.E."/>
            <person name="Andersson B."/>
            <person name="Stuart K.D."/>
            <person name="Hall N."/>
        </authorList>
    </citation>
    <scope>NUCLEOTIDE SEQUENCE</scope>
    <source>
        <strain evidence="2">927/4 GUTat10.1</strain>
    </source>
</reference>
<dbReference type="Proteomes" id="UP000008524">
    <property type="component" value="Chromosome 3"/>
</dbReference>
<gene>
    <name evidence="2" type="primary">Tb03.2H15.720</name>
    <name evidence="1" type="ORF">Tb927.3.5770</name>
</gene>
<name>Q57VG7_TRYB2</name>
<proteinExistence type="predicted"/>
<dbReference type="KEGG" id="tbr:Tb927.3.5770"/>
<dbReference type="InParanoid" id="Q57VG7"/>